<dbReference type="SUPFAM" id="SSF55298">
    <property type="entry name" value="YjgF-like"/>
    <property type="match status" value="1"/>
</dbReference>
<keyword evidence="3" id="KW-1185">Reference proteome</keyword>
<dbReference type="Gene3D" id="3.30.1330.40">
    <property type="entry name" value="RutC-like"/>
    <property type="match status" value="1"/>
</dbReference>
<reference evidence="1" key="3">
    <citation type="submission" date="2023-08" db="EMBL/GenBank/DDBJ databases">
        <authorList>
            <person name="Sun Q."/>
            <person name="Ohkuma M."/>
        </authorList>
    </citation>
    <scope>NUCLEOTIDE SEQUENCE</scope>
    <source>
        <strain evidence="1">JCM 4205</strain>
    </source>
</reference>
<evidence type="ECO:0000313" key="4">
    <source>
        <dbReference type="Proteomes" id="UP000642014"/>
    </source>
</evidence>
<dbReference type="AlphaFoldDB" id="A0AAV4KNI2"/>
<evidence type="ECO:0000313" key="2">
    <source>
        <dbReference type="EMBL" id="QEV32317.1"/>
    </source>
</evidence>
<dbReference type="InterPro" id="IPR035959">
    <property type="entry name" value="RutC-like_sf"/>
</dbReference>
<reference evidence="1 4" key="1">
    <citation type="journal article" date="2014" name="Int. J. Syst. Evol. Microbiol.">
        <title>Complete genome sequence of Corynebacterium casei LMG S-19264T (=DSM 44701T), isolated from a smear-ripened cheese.</title>
        <authorList>
            <consortium name="US DOE Joint Genome Institute (JGI-PGF)"/>
            <person name="Walter F."/>
            <person name="Albersmeier A."/>
            <person name="Kalinowski J."/>
            <person name="Ruckert C."/>
        </authorList>
    </citation>
    <scope>NUCLEOTIDE SEQUENCE [LARGE SCALE GENOMIC DNA]</scope>
    <source>
        <strain evidence="1 4">JCM 4205</strain>
    </source>
</reference>
<dbReference type="Proteomes" id="UP000326029">
    <property type="component" value="Chromosome"/>
</dbReference>
<dbReference type="PANTHER" id="PTHR43857">
    <property type="entry name" value="BLR7761 PROTEIN"/>
    <property type="match status" value="1"/>
</dbReference>
<proteinExistence type="predicted"/>
<dbReference type="GeneID" id="95453939"/>
<dbReference type="Pfam" id="PF01042">
    <property type="entry name" value="Ribonuc_L-PSP"/>
    <property type="match status" value="1"/>
</dbReference>
<dbReference type="EMBL" id="CP023693">
    <property type="protein sequence ID" value="QEV32317.1"/>
    <property type="molecule type" value="Genomic_DNA"/>
</dbReference>
<organism evidence="1 4">
    <name type="scientific">Streptomyces cinereoruber</name>
    <dbReference type="NCBI Taxonomy" id="67260"/>
    <lineage>
        <taxon>Bacteria</taxon>
        <taxon>Bacillati</taxon>
        <taxon>Actinomycetota</taxon>
        <taxon>Actinomycetes</taxon>
        <taxon>Kitasatosporales</taxon>
        <taxon>Streptomycetaceae</taxon>
        <taxon>Streptomyces</taxon>
    </lineage>
</organism>
<dbReference type="EMBL" id="BMSJ01000005">
    <property type="protein sequence ID" value="GGR26478.1"/>
    <property type="molecule type" value="Genomic_DNA"/>
</dbReference>
<accession>A0AAV4KNI2</accession>
<dbReference type="InterPro" id="IPR006175">
    <property type="entry name" value="YjgF/YER057c/UK114"/>
</dbReference>
<evidence type="ECO:0000313" key="3">
    <source>
        <dbReference type="Proteomes" id="UP000326029"/>
    </source>
</evidence>
<sequence length="142" mass="15142">MTGELRKVVTGAPWEDQFGYSRAVELPNGTVLVSGCTSVVGGQIAGGGPHEQTVNSFNVAFGALKQLGLGPEHVVRTRMYITHARDVEEVGRAHKELFDAIRPAASMIIVSGFVDPSLVVEVEVEAYRPEAHRAGTDRGEGA</sequence>
<reference evidence="2 3" key="2">
    <citation type="submission" date="2017-09" db="EMBL/GenBank/DDBJ databases">
        <authorList>
            <person name="Lee N."/>
            <person name="Cho B.-K."/>
        </authorList>
    </citation>
    <scope>NUCLEOTIDE SEQUENCE [LARGE SCALE GENOMIC DNA]</scope>
    <source>
        <strain evidence="2 3">ATCC 19740</strain>
    </source>
</reference>
<dbReference type="CDD" id="cd06154">
    <property type="entry name" value="YjgF_YER057c_UK114_like_6"/>
    <property type="match status" value="1"/>
</dbReference>
<name>A0AAV4KNI2_9ACTN</name>
<dbReference type="RefSeq" id="WP_062756539.1">
    <property type="nucleotide sequence ID" value="NZ_BMSJ01000005.1"/>
</dbReference>
<protein>
    <submittedName>
        <fullName evidence="2">RidA family protein</fullName>
    </submittedName>
</protein>
<gene>
    <name evidence="2" type="ORF">CP977_09165</name>
    <name evidence="1" type="ORF">GCM10010497_31020</name>
</gene>
<dbReference type="Proteomes" id="UP000642014">
    <property type="component" value="Unassembled WGS sequence"/>
</dbReference>
<evidence type="ECO:0000313" key="1">
    <source>
        <dbReference type="EMBL" id="GGR26478.1"/>
    </source>
</evidence>
<dbReference type="PANTHER" id="PTHR43857:SF1">
    <property type="entry name" value="YJGH FAMILY PROTEIN"/>
    <property type="match status" value="1"/>
</dbReference>